<dbReference type="SUPFAM" id="SSF55031">
    <property type="entry name" value="Bacterial exopeptidase dimerisation domain"/>
    <property type="match status" value="1"/>
</dbReference>
<dbReference type="SUPFAM" id="SSF53187">
    <property type="entry name" value="Zn-dependent exopeptidases"/>
    <property type="match status" value="1"/>
</dbReference>
<dbReference type="RefSeq" id="WP_154495672.1">
    <property type="nucleotide sequence ID" value="NZ_VUMU01000004.1"/>
</dbReference>
<dbReference type="GO" id="GO:0005737">
    <property type="term" value="C:cytoplasm"/>
    <property type="evidence" value="ECO:0007669"/>
    <property type="project" value="TreeGrafter"/>
</dbReference>
<name>A0A6L5YHB7_9FIRM</name>
<dbReference type="PANTHER" id="PTHR30575:SF3">
    <property type="entry name" value="PEPTIDASE M20 DIMERISATION DOMAIN-CONTAINING PROTEIN"/>
    <property type="match status" value="1"/>
</dbReference>
<dbReference type="GO" id="GO:0016805">
    <property type="term" value="F:dipeptidase activity"/>
    <property type="evidence" value="ECO:0007669"/>
    <property type="project" value="TreeGrafter"/>
</dbReference>
<dbReference type="InterPro" id="IPR002933">
    <property type="entry name" value="Peptidase_M20"/>
</dbReference>
<dbReference type="EMBL" id="VUMU01000004">
    <property type="protein sequence ID" value="MST57605.1"/>
    <property type="molecule type" value="Genomic_DNA"/>
</dbReference>
<keyword evidence="2" id="KW-0378">Hydrolase</keyword>
<organism evidence="2 3">
    <name type="scientific">Waltera intestinalis</name>
    <dbReference type="NCBI Taxonomy" id="2606635"/>
    <lineage>
        <taxon>Bacteria</taxon>
        <taxon>Bacillati</taxon>
        <taxon>Bacillota</taxon>
        <taxon>Clostridia</taxon>
        <taxon>Lachnospirales</taxon>
        <taxon>Lachnospiraceae</taxon>
        <taxon>Waltera</taxon>
    </lineage>
</organism>
<dbReference type="Proteomes" id="UP000476055">
    <property type="component" value="Unassembled WGS sequence"/>
</dbReference>
<accession>A0A6L5YHB7</accession>
<dbReference type="InterPro" id="IPR036264">
    <property type="entry name" value="Bact_exopeptidase_dim_dom"/>
</dbReference>
<reference evidence="2 3" key="1">
    <citation type="submission" date="2019-08" db="EMBL/GenBank/DDBJ databases">
        <title>In-depth cultivation of the pig gut microbiome towards novel bacterial diversity and tailored functional studies.</title>
        <authorList>
            <person name="Wylensek D."/>
            <person name="Hitch T.C.A."/>
            <person name="Clavel T."/>
        </authorList>
    </citation>
    <scope>NUCLEOTIDE SEQUENCE [LARGE SCALE GENOMIC DNA]</scope>
    <source>
        <strain evidence="2 3">WCA3-601-WT-6H</strain>
    </source>
</reference>
<dbReference type="InterPro" id="IPR017439">
    <property type="entry name" value="Amidohydrolase"/>
</dbReference>
<gene>
    <name evidence="2" type="ORF">FYJ59_04985</name>
</gene>
<dbReference type="Pfam" id="PF07687">
    <property type="entry name" value="M20_dimer"/>
    <property type="match status" value="1"/>
</dbReference>
<evidence type="ECO:0000313" key="3">
    <source>
        <dbReference type="Proteomes" id="UP000476055"/>
    </source>
</evidence>
<comment type="caution">
    <text evidence="2">The sequence shown here is derived from an EMBL/GenBank/DDBJ whole genome shotgun (WGS) entry which is preliminary data.</text>
</comment>
<sequence length="445" mass="48019">MAAAFDTTEQRILKIIDDNRETIVDFARDIYDHAELGYKEFRTSGKFTDFMKNLQLPVQTELAITGAKAYLNPEKAENASLALIGELDALRIPTHAHANPATQAAHCCGHHAQLAGVIGAALALTDAEVAQKLDGQVIFFATPAEEYGEIEFKNGLIADGRIAYGGGKCELIRIGAFDDVDVALAHHISLEGIRLGSNSGNGFVSKVIRIKGKAAHAAGCPEKGVNALSAASLGLQALAMNRETFRDEDCVRVHPILTKGGDLVNVVPNEAVLETLVRGKTLEAFADASVKTDRSFKAGALAMGAGYRIETMPGYLPSLWQPVPEEMADAVKALAGEKTVYEVRPEEHSGGSTDVGDVQHLLPVITFNTGGAVGGLHQVDFDIVDEEEAYVLTAKMFALSAYRMLKDGAAVAKRTKQEYHPRFADKQEYIAFMDSFNKVEETDIE</sequence>
<evidence type="ECO:0000259" key="1">
    <source>
        <dbReference type="Pfam" id="PF07687"/>
    </source>
</evidence>
<keyword evidence="3" id="KW-1185">Reference proteome</keyword>
<dbReference type="AlphaFoldDB" id="A0A6L5YHB7"/>
<evidence type="ECO:0000313" key="2">
    <source>
        <dbReference type="EMBL" id="MST57605.1"/>
    </source>
</evidence>
<dbReference type="InterPro" id="IPR011650">
    <property type="entry name" value="Peptidase_M20_dimer"/>
</dbReference>
<dbReference type="Gene3D" id="3.40.630.10">
    <property type="entry name" value="Zn peptidases"/>
    <property type="match status" value="1"/>
</dbReference>
<dbReference type="NCBIfam" id="TIGR01891">
    <property type="entry name" value="amidohydrolases"/>
    <property type="match status" value="1"/>
</dbReference>
<dbReference type="Pfam" id="PF01546">
    <property type="entry name" value="Peptidase_M20"/>
    <property type="match status" value="1"/>
</dbReference>
<proteinExistence type="predicted"/>
<feature type="domain" description="Peptidase M20 dimerisation" evidence="1">
    <location>
        <begin position="202"/>
        <end position="286"/>
    </location>
</feature>
<dbReference type="InterPro" id="IPR052030">
    <property type="entry name" value="Peptidase_M20/M20A_hydrolases"/>
</dbReference>
<protein>
    <submittedName>
        <fullName evidence="2">Amidohydrolase</fullName>
    </submittedName>
</protein>
<dbReference type="GO" id="GO:0046657">
    <property type="term" value="P:folic acid catabolic process"/>
    <property type="evidence" value="ECO:0007669"/>
    <property type="project" value="TreeGrafter"/>
</dbReference>
<dbReference type="PANTHER" id="PTHR30575">
    <property type="entry name" value="PEPTIDASE M20"/>
    <property type="match status" value="1"/>
</dbReference>
<dbReference type="GO" id="GO:0071713">
    <property type="term" value="F:para-aminobenzoyl-glutamate hydrolase activity"/>
    <property type="evidence" value="ECO:0007669"/>
    <property type="project" value="TreeGrafter"/>
</dbReference>
<dbReference type="Gene3D" id="3.30.70.360">
    <property type="match status" value="1"/>
</dbReference>